<dbReference type="Proteomes" id="UP001196413">
    <property type="component" value="Unassembled WGS sequence"/>
</dbReference>
<gene>
    <name evidence="1" type="ORF">KIN20_006914</name>
</gene>
<sequence length="341" mass="39075">MRGLVSRLIPLLHSYHHVIVRHYCVVNVAREVKDILRIAGTGDLEAAIHKYDEFSQSNDVPDWGVVKFGSILIANGRKEQSEKLLRRHYEEYGGKSRFARNSLINEDQVIAALHRVLNSSSKEAVQNARRFYQWLLEWKFCSNKDAYISLFVQNALEQNGLDAALAELEQLKSLGRVKSLSRTFHLLLFNAVKHGAPEEISKVEAVIDANTPSASCRFKRFVLLELKKTAAFVESLQGNRLEHTHLCFMVELATKLKSVIVLEALCDLSLVLQLRPQEKAMIYDELVKFYGKHSDISNLERILDLVLHESESEQFTATLGRLAHFYRCLHKELPRRLQRAL</sequence>
<keyword evidence="2" id="KW-1185">Reference proteome</keyword>
<evidence type="ECO:0000313" key="1">
    <source>
        <dbReference type="EMBL" id="KAJ1350981.1"/>
    </source>
</evidence>
<proteinExistence type="predicted"/>
<name>A0AAD5QLE0_PARTN</name>
<dbReference type="AlphaFoldDB" id="A0AAD5QLE0"/>
<comment type="caution">
    <text evidence="1">The sequence shown here is derived from an EMBL/GenBank/DDBJ whole genome shotgun (WGS) entry which is preliminary data.</text>
</comment>
<protein>
    <submittedName>
        <fullName evidence="1">Uncharacterized protein</fullName>
    </submittedName>
</protein>
<evidence type="ECO:0000313" key="2">
    <source>
        <dbReference type="Proteomes" id="UP001196413"/>
    </source>
</evidence>
<organism evidence="1 2">
    <name type="scientific">Parelaphostrongylus tenuis</name>
    <name type="common">Meningeal worm</name>
    <dbReference type="NCBI Taxonomy" id="148309"/>
    <lineage>
        <taxon>Eukaryota</taxon>
        <taxon>Metazoa</taxon>
        <taxon>Ecdysozoa</taxon>
        <taxon>Nematoda</taxon>
        <taxon>Chromadorea</taxon>
        <taxon>Rhabditida</taxon>
        <taxon>Rhabditina</taxon>
        <taxon>Rhabditomorpha</taxon>
        <taxon>Strongyloidea</taxon>
        <taxon>Metastrongylidae</taxon>
        <taxon>Parelaphostrongylus</taxon>
    </lineage>
</organism>
<reference evidence="1" key="1">
    <citation type="submission" date="2021-06" db="EMBL/GenBank/DDBJ databases">
        <title>Parelaphostrongylus tenuis whole genome reference sequence.</title>
        <authorList>
            <person name="Garwood T.J."/>
            <person name="Larsen P.A."/>
            <person name="Fountain-Jones N.M."/>
            <person name="Garbe J.R."/>
            <person name="Macchietto M.G."/>
            <person name="Kania S.A."/>
            <person name="Gerhold R.W."/>
            <person name="Richards J.E."/>
            <person name="Wolf T.M."/>
        </authorList>
    </citation>
    <scope>NUCLEOTIDE SEQUENCE</scope>
    <source>
        <strain evidence="1">MNPRO001-30</strain>
        <tissue evidence="1">Meninges</tissue>
    </source>
</reference>
<dbReference type="EMBL" id="JAHQIW010000979">
    <property type="protein sequence ID" value="KAJ1350981.1"/>
    <property type="molecule type" value="Genomic_DNA"/>
</dbReference>
<accession>A0AAD5QLE0</accession>